<dbReference type="GO" id="GO:0006784">
    <property type="term" value="P:heme A biosynthetic process"/>
    <property type="evidence" value="ECO:0007669"/>
    <property type="project" value="TreeGrafter"/>
</dbReference>
<dbReference type="NCBIfam" id="TIGR01473">
    <property type="entry name" value="cyoE_ctaB"/>
    <property type="match status" value="1"/>
</dbReference>
<dbReference type="OMA" id="CEAFLAH"/>
<comment type="subcellular location">
    <subcellularLocation>
        <location evidence="1">Mitochondrion membrane</location>
        <topology evidence="1">Multi-pass membrane protein</topology>
    </subcellularLocation>
</comment>
<feature type="transmembrane region" description="Helical" evidence="14">
    <location>
        <begin position="365"/>
        <end position="384"/>
    </location>
</feature>
<evidence type="ECO:0000256" key="6">
    <source>
        <dbReference type="ARBA" id="ARBA00022692"/>
    </source>
</evidence>
<evidence type="ECO:0000256" key="11">
    <source>
        <dbReference type="ARBA" id="ARBA00023136"/>
    </source>
</evidence>
<evidence type="ECO:0000313" key="16">
    <source>
        <dbReference type="Proteomes" id="UP000019149"/>
    </source>
</evidence>
<dbReference type="EC" id="2.5.1.141" evidence="3"/>
<evidence type="ECO:0000256" key="2">
    <source>
        <dbReference type="ARBA" id="ARBA00005985"/>
    </source>
</evidence>
<dbReference type="GeneID" id="36340872"/>
<dbReference type="CDD" id="cd13957">
    <property type="entry name" value="PT_UbiA_Cox10"/>
    <property type="match status" value="1"/>
</dbReference>
<dbReference type="STRING" id="6210.W6UG98"/>
<keyword evidence="16" id="KW-1185">Reference proteome</keyword>
<keyword evidence="8 14" id="KW-1133">Transmembrane helix</keyword>
<dbReference type="KEGG" id="egl:EGR_05157"/>
<dbReference type="InterPro" id="IPR000537">
    <property type="entry name" value="UbiA_prenyltransferase"/>
</dbReference>
<dbReference type="FunFam" id="1.10.357.140:FF:000004">
    <property type="entry name" value="Protoheme IX farnesyltransferase, mitochondrial"/>
    <property type="match status" value="1"/>
</dbReference>
<evidence type="ECO:0000256" key="13">
    <source>
        <dbReference type="ARBA" id="ARBA00047690"/>
    </source>
</evidence>
<comment type="catalytic activity">
    <reaction evidence="13">
        <text>heme b + (2E,6E)-farnesyl diphosphate + H2O = Fe(II)-heme o + diphosphate</text>
        <dbReference type="Rhea" id="RHEA:28070"/>
        <dbReference type="ChEBI" id="CHEBI:15377"/>
        <dbReference type="ChEBI" id="CHEBI:33019"/>
        <dbReference type="ChEBI" id="CHEBI:60344"/>
        <dbReference type="ChEBI" id="CHEBI:60530"/>
        <dbReference type="ChEBI" id="CHEBI:175763"/>
        <dbReference type="EC" id="2.5.1.141"/>
    </reaction>
</comment>
<dbReference type="EMBL" id="APAU02000036">
    <property type="protein sequence ID" value="EUB59996.1"/>
    <property type="molecule type" value="Genomic_DNA"/>
</dbReference>
<dbReference type="OrthoDB" id="5211at2759"/>
<feature type="transmembrane region" description="Helical" evidence="14">
    <location>
        <begin position="391"/>
        <end position="410"/>
    </location>
</feature>
<keyword evidence="7" id="KW-0809">Transit peptide</keyword>
<keyword evidence="11 14" id="KW-0472">Membrane</keyword>
<feature type="transmembrane region" description="Helical" evidence="14">
    <location>
        <begin position="486"/>
        <end position="507"/>
    </location>
</feature>
<dbReference type="RefSeq" id="XP_024351192.1">
    <property type="nucleotide sequence ID" value="XM_024494406.1"/>
</dbReference>
<comment type="caution">
    <text evidence="15">The sequence shown here is derived from an EMBL/GenBank/DDBJ whole genome shotgun (WGS) entry which is preliminary data.</text>
</comment>
<evidence type="ECO:0000256" key="12">
    <source>
        <dbReference type="ARBA" id="ARBA00030253"/>
    </source>
</evidence>
<dbReference type="Proteomes" id="UP000019149">
    <property type="component" value="Unassembled WGS sequence"/>
</dbReference>
<dbReference type="GO" id="GO:0008495">
    <property type="term" value="F:protoheme IX farnesyltransferase activity"/>
    <property type="evidence" value="ECO:0007669"/>
    <property type="project" value="UniProtKB-EC"/>
</dbReference>
<keyword evidence="9" id="KW-0496">Mitochondrion</keyword>
<dbReference type="PANTHER" id="PTHR43448">
    <property type="entry name" value="PROTOHEME IX FARNESYLTRANSFERASE, MITOCHONDRIAL"/>
    <property type="match status" value="1"/>
</dbReference>
<dbReference type="InterPro" id="IPR006369">
    <property type="entry name" value="Protohaem_IX_farnesylTrfase"/>
</dbReference>
<feature type="transmembrane region" description="Helical" evidence="14">
    <location>
        <begin position="460"/>
        <end position="480"/>
    </location>
</feature>
<dbReference type="AlphaFoldDB" id="W6UG98"/>
<keyword evidence="6 14" id="KW-0812">Transmembrane</keyword>
<dbReference type="Gene3D" id="1.10.357.140">
    <property type="entry name" value="UbiA prenyltransferase"/>
    <property type="match status" value="1"/>
</dbReference>
<proteinExistence type="inferred from homology"/>
<feature type="transmembrane region" description="Helical" evidence="14">
    <location>
        <begin position="416"/>
        <end position="439"/>
    </location>
</feature>
<evidence type="ECO:0000256" key="10">
    <source>
        <dbReference type="ARBA" id="ARBA00023133"/>
    </source>
</evidence>
<name>W6UG98_ECHGR</name>
<dbReference type="InterPro" id="IPR044878">
    <property type="entry name" value="UbiA_sf"/>
</dbReference>
<evidence type="ECO:0000256" key="3">
    <source>
        <dbReference type="ARBA" id="ARBA00012292"/>
    </source>
</evidence>
<comment type="similarity">
    <text evidence="2">Belongs to the UbiA prenyltransferase family.</text>
</comment>
<reference evidence="15 16" key="1">
    <citation type="journal article" date="2013" name="Nat. Genet.">
        <title>The genome of the hydatid tapeworm Echinococcus granulosus.</title>
        <authorList>
            <person name="Zheng H."/>
            <person name="Zhang W."/>
            <person name="Zhang L."/>
            <person name="Zhang Z."/>
            <person name="Li J."/>
            <person name="Lu G."/>
            <person name="Zhu Y."/>
            <person name="Wang Y."/>
            <person name="Huang Y."/>
            <person name="Liu J."/>
            <person name="Kang H."/>
            <person name="Chen J."/>
            <person name="Wang L."/>
            <person name="Chen A."/>
            <person name="Yu S."/>
            <person name="Gao Z."/>
            <person name="Jin L."/>
            <person name="Gu W."/>
            <person name="Wang Z."/>
            <person name="Zhao L."/>
            <person name="Shi B."/>
            <person name="Wen H."/>
            <person name="Lin R."/>
            <person name="Jones M.K."/>
            <person name="Brejova B."/>
            <person name="Vinar T."/>
            <person name="Zhao G."/>
            <person name="McManus D.P."/>
            <person name="Chen Z."/>
            <person name="Zhou Y."/>
            <person name="Wang S."/>
        </authorList>
    </citation>
    <scope>NUCLEOTIDE SEQUENCE [LARGE SCALE GENOMIC DNA]</scope>
</reference>
<evidence type="ECO:0000256" key="14">
    <source>
        <dbReference type="SAM" id="Phobius"/>
    </source>
</evidence>
<evidence type="ECO:0000256" key="4">
    <source>
        <dbReference type="ARBA" id="ARBA00016335"/>
    </source>
</evidence>
<dbReference type="PANTHER" id="PTHR43448:SF2">
    <property type="entry name" value="PROTOHEME IX FARNESYLTRANSFERASE, MITOCHONDRIAL"/>
    <property type="match status" value="1"/>
</dbReference>
<evidence type="ECO:0000256" key="1">
    <source>
        <dbReference type="ARBA" id="ARBA00004225"/>
    </source>
</evidence>
<evidence type="ECO:0000256" key="9">
    <source>
        <dbReference type="ARBA" id="ARBA00023128"/>
    </source>
</evidence>
<accession>W6UG98</accession>
<gene>
    <name evidence="15" type="ORF">EGR_05157</name>
</gene>
<dbReference type="Pfam" id="PF01040">
    <property type="entry name" value="UbiA"/>
    <property type="match status" value="1"/>
</dbReference>
<evidence type="ECO:0000256" key="7">
    <source>
        <dbReference type="ARBA" id="ARBA00022946"/>
    </source>
</evidence>
<sequence length="555" mass="59357">MPSIKLKKSSKRYRIDPELRRSVGRAAPGSVERLQYLEALVNELCVTNLIDYKQQIVANLGNFAHDPRNCPHLISLDVHLIFLEIVRQHLQIAPSASSQKKTAATSAKLVSLAVAGFCNLITSSQNLRLRFSHSHQEISPLFTCLQSPTLEAGTLVNCLTVFVHLCAPAVHLQEENCVFFEPNCSTTAFHTSIRSNFPTSLSNNSSRLTSTMVAPLAPSFAPNTTVFEQPNSAVLSPISRTGRKRISLVKWVGVWMALSKARLTGLVVSTALAGCALAAPSPLVCEAFLAHPAASLLALGLGTTLTSASANSINQIMEVQYDSLMKRTRMRPLVRKLISPVGASVFASTTATMGLSILYVSTNSLVASLAAGNLLLYTCVYTPLKRISQVNTWVGSLVGAIPPLMGWAAATGSLHSGSLVLACLVYAWQFPHFMSLSWLARQEYAHAGYVMTANVTPQRARAAALRHSLLASLICFLGAGGASAGQVNWCGGLVAAPFNAMLVYYALRFYSTPLENAGAVCSAARGLFRASLLHLPAVMTALLVCSHCGFATGAV</sequence>
<keyword evidence="5" id="KW-0808">Transferase</keyword>
<keyword evidence="10" id="KW-0350">Heme biosynthesis</keyword>
<organism evidence="15 16">
    <name type="scientific">Echinococcus granulosus</name>
    <name type="common">Hydatid tapeworm</name>
    <dbReference type="NCBI Taxonomy" id="6210"/>
    <lineage>
        <taxon>Eukaryota</taxon>
        <taxon>Metazoa</taxon>
        <taxon>Spiralia</taxon>
        <taxon>Lophotrochozoa</taxon>
        <taxon>Platyhelminthes</taxon>
        <taxon>Cestoda</taxon>
        <taxon>Eucestoda</taxon>
        <taxon>Cyclophyllidea</taxon>
        <taxon>Taeniidae</taxon>
        <taxon>Echinococcus</taxon>
        <taxon>Echinococcus granulosus group</taxon>
    </lineage>
</organism>
<evidence type="ECO:0000256" key="5">
    <source>
        <dbReference type="ARBA" id="ARBA00022679"/>
    </source>
</evidence>
<dbReference type="InterPro" id="IPR030470">
    <property type="entry name" value="UbiA_prenylTrfase_CS"/>
</dbReference>
<protein>
    <recommendedName>
        <fullName evidence="4">Protoheme IX farnesyltransferase, mitochondrial</fullName>
        <ecNumber evidence="3">2.5.1.141</ecNumber>
    </recommendedName>
    <alternativeName>
        <fullName evidence="12">Heme O synthase</fullName>
    </alternativeName>
</protein>
<dbReference type="CTD" id="36340872"/>
<evidence type="ECO:0000313" key="15">
    <source>
        <dbReference type="EMBL" id="EUB59996.1"/>
    </source>
</evidence>
<dbReference type="GO" id="GO:0031966">
    <property type="term" value="C:mitochondrial membrane"/>
    <property type="evidence" value="ECO:0007669"/>
    <property type="project" value="UniProtKB-SubCell"/>
</dbReference>
<evidence type="ECO:0000256" key="8">
    <source>
        <dbReference type="ARBA" id="ARBA00022989"/>
    </source>
</evidence>
<dbReference type="PROSITE" id="PS00943">
    <property type="entry name" value="UBIA"/>
    <property type="match status" value="1"/>
</dbReference>